<reference evidence="2" key="1">
    <citation type="journal article" date="2019" name="Int. J. Syst. Evol. Microbiol.">
        <title>The Global Catalogue of Microorganisms (GCM) 10K type strain sequencing project: providing services to taxonomists for standard genome sequencing and annotation.</title>
        <authorList>
            <consortium name="The Broad Institute Genomics Platform"/>
            <consortium name="The Broad Institute Genome Sequencing Center for Infectious Disease"/>
            <person name="Wu L."/>
            <person name="Ma J."/>
        </authorList>
    </citation>
    <scope>NUCLEOTIDE SEQUENCE [LARGE SCALE GENOMIC DNA]</scope>
    <source>
        <strain evidence="2">ZS-22-S1</strain>
    </source>
</reference>
<evidence type="ECO:0000313" key="1">
    <source>
        <dbReference type="EMBL" id="MFC4854213.1"/>
    </source>
</evidence>
<organism evidence="1 2">
    <name type="scientific">Actinophytocola glycyrrhizae</name>
    <dbReference type="NCBI Taxonomy" id="2044873"/>
    <lineage>
        <taxon>Bacteria</taxon>
        <taxon>Bacillati</taxon>
        <taxon>Actinomycetota</taxon>
        <taxon>Actinomycetes</taxon>
        <taxon>Pseudonocardiales</taxon>
        <taxon>Pseudonocardiaceae</taxon>
    </lineage>
</organism>
<sequence>MGDFNVSVGEVRTHAETVGSIASNVRSVAGAAQDNVSGGAFGQIAEFFASAITSAAGEVRQAMNGASQTVDQVQTGLVQVADDYQVTEDHHTHVFTVQEAGEEVR</sequence>
<gene>
    <name evidence="1" type="ORF">ACFPCV_11935</name>
</gene>
<dbReference type="InterPro" id="IPR022536">
    <property type="entry name" value="EspC"/>
</dbReference>
<keyword evidence="2" id="KW-1185">Reference proteome</keyword>
<protein>
    <submittedName>
        <fullName evidence="1">Type VII secretion target</fullName>
    </submittedName>
</protein>
<accession>A0ABV9RXX5</accession>
<dbReference type="Pfam" id="PF10824">
    <property type="entry name" value="T7SS_ESX_EspC"/>
    <property type="match status" value="1"/>
</dbReference>
<dbReference type="Proteomes" id="UP001595859">
    <property type="component" value="Unassembled WGS sequence"/>
</dbReference>
<name>A0ABV9RXX5_9PSEU</name>
<dbReference type="RefSeq" id="WP_378056162.1">
    <property type="nucleotide sequence ID" value="NZ_JBHSIS010000006.1"/>
</dbReference>
<dbReference type="EMBL" id="JBHSIS010000006">
    <property type="protein sequence ID" value="MFC4854213.1"/>
    <property type="molecule type" value="Genomic_DNA"/>
</dbReference>
<proteinExistence type="predicted"/>
<dbReference type="Gene3D" id="1.10.287.1060">
    <property type="entry name" value="ESAT-6-like"/>
    <property type="match status" value="1"/>
</dbReference>
<evidence type="ECO:0000313" key="2">
    <source>
        <dbReference type="Proteomes" id="UP001595859"/>
    </source>
</evidence>
<comment type="caution">
    <text evidence="1">The sequence shown here is derived from an EMBL/GenBank/DDBJ whole genome shotgun (WGS) entry which is preliminary data.</text>
</comment>